<dbReference type="Pfam" id="PF13561">
    <property type="entry name" value="adh_short_C2"/>
    <property type="match status" value="1"/>
</dbReference>
<evidence type="ECO:0000313" key="4">
    <source>
        <dbReference type="Proteomes" id="UP000317893"/>
    </source>
</evidence>
<organism evidence="3 4">
    <name type="scientific">Lapillicoccus jejuensis</name>
    <dbReference type="NCBI Taxonomy" id="402171"/>
    <lineage>
        <taxon>Bacteria</taxon>
        <taxon>Bacillati</taxon>
        <taxon>Actinomycetota</taxon>
        <taxon>Actinomycetes</taxon>
        <taxon>Micrococcales</taxon>
        <taxon>Intrasporangiaceae</taxon>
        <taxon>Lapillicoccus</taxon>
    </lineage>
</organism>
<reference evidence="3 4" key="1">
    <citation type="submission" date="2019-06" db="EMBL/GenBank/DDBJ databases">
        <title>Sequencing the genomes of 1000 actinobacteria strains.</title>
        <authorList>
            <person name="Klenk H.-P."/>
        </authorList>
    </citation>
    <scope>NUCLEOTIDE SEQUENCE [LARGE SCALE GENOMIC DNA]</scope>
    <source>
        <strain evidence="3 4">DSM 18607</strain>
    </source>
</reference>
<keyword evidence="2" id="KW-0560">Oxidoreductase</keyword>
<dbReference type="Gene3D" id="3.40.50.720">
    <property type="entry name" value="NAD(P)-binding Rossmann-like Domain"/>
    <property type="match status" value="1"/>
</dbReference>
<dbReference type="PRINTS" id="PR00081">
    <property type="entry name" value="GDHRDH"/>
</dbReference>
<dbReference type="PRINTS" id="PR00080">
    <property type="entry name" value="SDRFAMILY"/>
</dbReference>
<dbReference type="FunFam" id="3.40.50.720:FF:000084">
    <property type="entry name" value="Short-chain dehydrogenase reductase"/>
    <property type="match status" value="1"/>
</dbReference>
<keyword evidence="4" id="KW-1185">Reference proteome</keyword>
<dbReference type="PANTHER" id="PTHR24321">
    <property type="entry name" value="DEHYDROGENASES, SHORT CHAIN"/>
    <property type="match status" value="1"/>
</dbReference>
<dbReference type="InterPro" id="IPR020904">
    <property type="entry name" value="Sc_DH/Rdtase_CS"/>
</dbReference>
<accession>A0A542DXL7</accession>
<dbReference type="GO" id="GO:0016491">
    <property type="term" value="F:oxidoreductase activity"/>
    <property type="evidence" value="ECO:0007669"/>
    <property type="project" value="UniProtKB-KW"/>
</dbReference>
<dbReference type="CDD" id="cd05233">
    <property type="entry name" value="SDR_c"/>
    <property type="match status" value="1"/>
</dbReference>
<dbReference type="Proteomes" id="UP000317893">
    <property type="component" value="Unassembled WGS sequence"/>
</dbReference>
<protein>
    <submittedName>
        <fullName evidence="3">NAD(P)-dependent dehydrogenase (Short-subunit alcohol dehydrogenase family)</fullName>
    </submittedName>
</protein>
<dbReference type="EMBL" id="VFMN01000001">
    <property type="protein sequence ID" value="TQJ07830.1"/>
    <property type="molecule type" value="Genomic_DNA"/>
</dbReference>
<dbReference type="RefSeq" id="WP_211355925.1">
    <property type="nucleotide sequence ID" value="NZ_BAAAPR010000017.1"/>
</dbReference>
<dbReference type="PANTHER" id="PTHR24321:SF15">
    <property type="entry name" value="OXIDOREDUCTASE UCPA"/>
    <property type="match status" value="1"/>
</dbReference>
<evidence type="ECO:0000256" key="1">
    <source>
        <dbReference type="ARBA" id="ARBA00006484"/>
    </source>
</evidence>
<name>A0A542DXL7_9MICO</name>
<proteinExistence type="inferred from homology"/>
<dbReference type="SUPFAM" id="SSF51735">
    <property type="entry name" value="NAD(P)-binding Rossmann-fold domains"/>
    <property type="match status" value="1"/>
</dbReference>
<sequence>MPLSLDLSGRVVLVVGAGSSGAGLSNGEAAALAYADAGAAVVALDRDPDEAQRVADEVVARGGESLAVTADVTDETQVERAVAEAVAAYGAPSVLHHNVGAVRQGSVTDLDLAGWEAAFRLNVTSAYLTTRHVLPHLLAAGRGVVTTVSSVAAIRSTGYVYPAYSASKAALDQLTVSLALTYADRGIRANAILPGLIDTPLVTAQLAHDPAALRARHAASPTGRMGSPWDVARVAVFLASHAASYVNGVCLPVDGGLSARCL</sequence>
<dbReference type="PROSITE" id="PS00061">
    <property type="entry name" value="ADH_SHORT"/>
    <property type="match status" value="1"/>
</dbReference>
<evidence type="ECO:0000256" key="2">
    <source>
        <dbReference type="ARBA" id="ARBA00023002"/>
    </source>
</evidence>
<dbReference type="InterPro" id="IPR002347">
    <property type="entry name" value="SDR_fam"/>
</dbReference>
<comment type="caution">
    <text evidence="3">The sequence shown here is derived from an EMBL/GenBank/DDBJ whole genome shotgun (WGS) entry which is preliminary data.</text>
</comment>
<dbReference type="InterPro" id="IPR036291">
    <property type="entry name" value="NAD(P)-bd_dom_sf"/>
</dbReference>
<gene>
    <name evidence="3" type="ORF">FB458_0900</name>
</gene>
<evidence type="ECO:0000313" key="3">
    <source>
        <dbReference type="EMBL" id="TQJ07830.1"/>
    </source>
</evidence>
<dbReference type="AlphaFoldDB" id="A0A542DXL7"/>
<comment type="similarity">
    <text evidence="1">Belongs to the short-chain dehydrogenases/reductases (SDR) family.</text>
</comment>